<dbReference type="InterPro" id="IPR039422">
    <property type="entry name" value="MarR/SlyA-like"/>
</dbReference>
<reference evidence="2 3" key="1">
    <citation type="submission" date="2017-12" db="EMBL/GenBank/DDBJ databases">
        <title>The whole genome sequence of the Acidipropionibacterium virtanenii sp. nov. type strain JS278.</title>
        <authorList>
            <person name="Laine P."/>
            <person name="Deptula P."/>
            <person name="Varmanen P."/>
            <person name="Auvinen P."/>
        </authorList>
    </citation>
    <scope>NUCLEOTIDE SEQUENCE [LARGE SCALE GENOMIC DNA]</scope>
    <source>
        <strain evidence="2 3">JS278</strain>
    </source>
</reference>
<organism evidence="2 3">
    <name type="scientific">Acidipropionibacterium virtanenii</name>
    <dbReference type="NCBI Taxonomy" id="2057246"/>
    <lineage>
        <taxon>Bacteria</taxon>
        <taxon>Bacillati</taxon>
        <taxon>Actinomycetota</taxon>
        <taxon>Actinomycetes</taxon>
        <taxon>Propionibacteriales</taxon>
        <taxon>Propionibacteriaceae</taxon>
        <taxon>Acidipropionibacterium</taxon>
    </lineage>
</organism>
<dbReference type="GO" id="GO:0003700">
    <property type="term" value="F:DNA-binding transcription factor activity"/>
    <property type="evidence" value="ECO:0007669"/>
    <property type="project" value="InterPro"/>
</dbReference>
<evidence type="ECO:0000313" key="2">
    <source>
        <dbReference type="EMBL" id="AXE39473.1"/>
    </source>
</evidence>
<dbReference type="Proteomes" id="UP000251995">
    <property type="component" value="Chromosome"/>
</dbReference>
<dbReference type="OrthoDB" id="3237509at2"/>
<gene>
    <name evidence="2" type="ORF">JS278_02332</name>
</gene>
<dbReference type="InterPro" id="IPR036388">
    <property type="entry name" value="WH-like_DNA-bd_sf"/>
</dbReference>
<dbReference type="PANTHER" id="PTHR33164:SF104">
    <property type="entry name" value="TRANSCRIPTIONAL REGULATORY PROTEIN"/>
    <property type="match status" value="1"/>
</dbReference>
<dbReference type="Pfam" id="PF12802">
    <property type="entry name" value="MarR_2"/>
    <property type="match status" value="1"/>
</dbReference>
<name>A0A344UW25_9ACTN</name>
<dbReference type="GO" id="GO:0006950">
    <property type="term" value="P:response to stress"/>
    <property type="evidence" value="ECO:0007669"/>
    <property type="project" value="TreeGrafter"/>
</dbReference>
<feature type="domain" description="HTH marR-type" evidence="1">
    <location>
        <begin position="22"/>
        <end position="157"/>
    </location>
</feature>
<dbReference type="EMBL" id="CP025198">
    <property type="protein sequence ID" value="AXE39473.1"/>
    <property type="molecule type" value="Genomic_DNA"/>
</dbReference>
<evidence type="ECO:0000313" key="3">
    <source>
        <dbReference type="Proteomes" id="UP000251995"/>
    </source>
</evidence>
<dbReference type="SMART" id="SM00347">
    <property type="entry name" value="HTH_MARR"/>
    <property type="match status" value="1"/>
</dbReference>
<evidence type="ECO:0000259" key="1">
    <source>
        <dbReference type="PROSITE" id="PS50995"/>
    </source>
</evidence>
<dbReference type="RefSeq" id="WP_114045343.1">
    <property type="nucleotide sequence ID" value="NZ_CP025198.1"/>
</dbReference>
<dbReference type="PRINTS" id="PR00598">
    <property type="entry name" value="HTHMARR"/>
</dbReference>
<dbReference type="Gene3D" id="1.10.10.10">
    <property type="entry name" value="Winged helix-like DNA-binding domain superfamily/Winged helix DNA-binding domain"/>
    <property type="match status" value="1"/>
</dbReference>
<dbReference type="AlphaFoldDB" id="A0A344UW25"/>
<dbReference type="PROSITE" id="PS50995">
    <property type="entry name" value="HTH_MARR_2"/>
    <property type="match status" value="1"/>
</dbReference>
<sequence>MDSVDRIIAAWTRERPDLPVGLMEVWSRVTRLSRLLDRERSRSFAHHDLETWEFDVLAALRRSGEPYRMSPGQLLAELEVASGTMTNRISRLSERGLVRRRRHPSDGRSALVELTDEGRDRVDGALSDLLASEGRLLDDLDRGDVERLGGGLRAVLGHQENRVSPRGGGPSHG</sequence>
<dbReference type="InterPro" id="IPR000835">
    <property type="entry name" value="HTH_MarR-typ"/>
</dbReference>
<proteinExistence type="predicted"/>
<dbReference type="InterPro" id="IPR036390">
    <property type="entry name" value="WH_DNA-bd_sf"/>
</dbReference>
<dbReference type="PANTHER" id="PTHR33164">
    <property type="entry name" value="TRANSCRIPTIONAL REGULATOR, MARR FAMILY"/>
    <property type="match status" value="1"/>
</dbReference>
<keyword evidence="3" id="KW-1185">Reference proteome</keyword>
<dbReference type="KEGG" id="acij:JS278_02332"/>
<protein>
    <recommendedName>
        <fullName evidence="1">HTH marR-type domain-containing protein</fullName>
    </recommendedName>
</protein>
<accession>A0A344UW25</accession>
<dbReference type="SUPFAM" id="SSF46785">
    <property type="entry name" value="Winged helix' DNA-binding domain"/>
    <property type="match status" value="1"/>
</dbReference>